<protein>
    <submittedName>
        <fullName evidence="2">Uncharacterized protein</fullName>
    </submittedName>
</protein>
<feature type="compositionally biased region" description="Basic and acidic residues" evidence="1">
    <location>
        <begin position="56"/>
        <end position="74"/>
    </location>
</feature>
<dbReference type="EMBL" id="SRLO01016337">
    <property type="protein sequence ID" value="TNN24126.1"/>
    <property type="molecule type" value="Genomic_DNA"/>
</dbReference>
<feature type="region of interest" description="Disordered" evidence="1">
    <location>
        <begin position="42"/>
        <end position="74"/>
    </location>
</feature>
<organism evidence="2 3">
    <name type="scientific">Liparis tanakae</name>
    <name type="common">Tanaka's snailfish</name>
    <dbReference type="NCBI Taxonomy" id="230148"/>
    <lineage>
        <taxon>Eukaryota</taxon>
        <taxon>Metazoa</taxon>
        <taxon>Chordata</taxon>
        <taxon>Craniata</taxon>
        <taxon>Vertebrata</taxon>
        <taxon>Euteleostomi</taxon>
        <taxon>Actinopterygii</taxon>
        <taxon>Neopterygii</taxon>
        <taxon>Teleostei</taxon>
        <taxon>Neoteleostei</taxon>
        <taxon>Acanthomorphata</taxon>
        <taxon>Eupercaria</taxon>
        <taxon>Perciformes</taxon>
        <taxon>Cottioidei</taxon>
        <taxon>Cottales</taxon>
        <taxon>Liparidae</taxon>
        <taxon>Liparis</taxon>
    </lineage>
</organism>
<gene>
    <name evidence="2" type="ORF">EYF80_065750</name>
</gene>
<comment type="caution">
    <text evidence="2">The sequence shown here is derived from an EMBL/GenBank/DDBJ whole genome shotgun (WGS) entry which is preliminary data.</text>
</comment>
<reference evidence="2 3" key="1">
    <citation type="submission" date="2019-03" db="EMBL/GenBank/DDBJ databases">
        <title>First draft genome of Liparis tanakae, snailfish: a comprehensive survey of snailfish specific genes.</title>
        <authorList>
            <person name="Kim W."/>
            <person name="Song I."/>
            <person name="Jeong J.-H."/>
            <person name="Kim D."/>
            <person name="Kim S."/>
            <person name="Ryu S."/>
            <person name="Song J.Y."/>
            <person name="Lee S.K."/>
        </authorList>
    </citation>
    <scope>NUCLEOTIDE SEQUENCE [LARGE SCALE GENOMIC DNA]</scope>
    <source>
        <tissue evidence="2">Muscle</tissue>
    </source>
</reference>
<evidence type="ECO:0000313" key="3">
    <source>
        <dbReference type="Proteomes" id="UP000314294"/>
    </source>
</evidence>
<evidence type="ECO:0000313" key="2">
    <source>
        <dbReference type="EMBL" id="TNN24126.1"/>
    </source>
</evidence>
<dbReference type="AlphaFoldDB" id="A0A4Z2E5C8"/>
<name>A0A4Z2E5C8_9TELE</name>
<proteinExistence type="predicted"/>
<keyword evidence="3" id="KW-1185">Reference proteome</keyword>
<accession>A0A4Z2E5C8</accession>
<sequence length="74" mass="8586">MCDPEEFNTERKYGIKKEKRGITFPPSSQTPVVARKASVRHAHAHAHAHAVNGARWGERERERERARDTDREVH</sequence>
<dbReference type="Proteomes" id="UP000314294">
    <property type="component" value="Unassembled WGS sequence"/>
</dbReference>
<evidence type="ECO:0000256" key="1">
    <source>
        <dbReference type="SAM" id="MobiDB-lite"/>
    </source>
</evidence>